<feature type="domain" description="FAD/NAD(P)-binding" evidence="4">
    <location>
        <begin position="10"/>
        <end position="141"/>
    </location>
</feature>
<dbReference type="SUPFAM" id="SSF51905">
    <property type="entry name" value="FAD/NAD(P)-binding domain"/>
    <property type="match status" value="1"/>
</dbReference>
<dbReference type="InterPro" id="IPR023753">
    <property type="entry name" value="FAD/NAD-binding_dom"/>
</dbReference>
<evidence type="ECO:0000259" key="4">
    <source>
        <dbReference type="Pfam" id="PF07992"/>
    </source>
</evidence>
<feature type="domain" description="FAD/NAD(P)-binding" evidence="4">
    <location>
        <begin position="174"/>
        <end position="255"/>
    </location>
</feature>
<evidence type="ECO:0000313" key="5">
    <source>
        <dbReference type="EMBL" id="TKI64029.1"/>
    </source>
</evidence>
<dbReference type="PRINTS" id="PR00469">
    <property type="entry name" value="PNDRDTASEII"/>
</dbReference>
<evidence type="ECO:0000256" key="1">
    <source>
        <dbReference type="ARBA" id="ARBA00022630"/>
    </source>
</evidence>
<dbReference type="AlphaFoldDB" id="A0A4U2YRI6"/>
<evidence type="ECO:0000256" key="2">
    <source>
        <dbReference type="ARBA" id="ARBA00023002"/>
    </source>
</evidence>
<proteinExistence type="predicted"/>
<name>A0A4U2YRI6_9ACTN</name>
<reference evidence="5 6" key="1">
    <citation type="submission" date="2019-04" db="EMBL/GenBank/DDBJ databases">
        <authorList>
            <person name="Dong K."/>
        </authorList>
    </citation>
    <scope>NUCLEOTIDE SEQUENCE [LARGE SCALE GENOMIC DNA]</scope>
    <source>
        <strain evidence="6">dk3543</strain>
    </source>
</reference>
<dbReference type="RefSeq" id="WP_137064493.1">
    <property type="nucleotide sequence ID" value="NZ_CP040748.1"/>
</dbReference>
<dbReference type="PRINTS" id="PR00368">
    <property type="entry name" value="FADPNR"/>
</dbReference>
<evidence type="ECO:0000313" key="6">
    <source>
        <dbReference type="Proteomes" id="UP000307808"/>
    </source>
</evidence>
<comment type="caution">
    <text evidence="5">The sequence shown here is derived from an EMBL/GenBank/DDBJ whole genome shotgun (WGS) entry which is preliminary data.</text>
</comment>
<dbReference type="InterPro" id="IPR036188">
    <property type="entry name" value="FAD/NAD-bd_sf"/>
</dbReference>
<dbReference type="Pfam" id="PF07992">
    <property type="entry name" value="Pyr_redox_2"/>
    <property type="match status" value="2"/>
</dbReference>
<keyword evidence="2" id="KW-0560">Oxidoreductase</keyword>
<accession>A0A4U2YRI6</accession>
<organism evidence="5 6">
    <name type="scientific">Nocardioides jishulii</name>
    <dbReference type="NCBI Taxonomy" id="2575440"/>
    <lineage>
        <taxon>Bacteria</taxon>
        <taxon>Bacillati</taxon>
        <taxon>Actinomycetota</taxon>
        <taxon>Actinomycetes</taxon>
        <taxon>Propionibacteriales</taxon>
        <taxon>Nocardioidaceae</taxon>
        <taxon>Nocardioides</taxon>
    </lineage>
</organism>
<dbReference type="Proteomes" id="UP000307808">
    <property type="component" value="Unassembled WGS sequence"/>
</dbReference>
<dbReference type="Gene3D" id="3.50.50.60">
    <property type="entry name" value="FAD/NAD(P)-binding domain"/>
    <property type="match status" value="2"/>
</dbReference>
<evidence type="ECO:0000256" key="3">
    <source>
        <dbReference type="ARBA" id="ARBA00048132"/>
    </source>
</evidence>
<dbReference type="OrthoDB" id="9786503at2"/>
<keyword evidence="1" id="KW-0285">Flavoprotein</keyword>
<gene>
    <name evidence="5" type="ORF">FC770_02295</name>
</gene>
<protein>
    <submittedName>
        <fullName evidence="5">NAD(P)/FAD-dependent oxidoreductase</fullName>
    </submittedName>
</protein>
<dbReference type="InterPro" id="IPR050097">
    <property type="entry name" value="Ferredoxin-NADP_redctase_2"/>
</dbReference>
<dbReference type="EMBL" id="SZPY01000001">
    <property type="protein sequence ID" value="TKI64029.1"/>
    <property type="molecule type" value="Genomic_DNA"/>
</dbReference>
<dbReference type="GO" id="GO:0004791">
    <property type="term" value="F:thioredoxin-disulfide reductase (NADPH) activity"/>
    <property type="evidence" value="ECO:0007669"/>
    <property type="project" value="UniProtKB-EC"/>
</dbReference>
<sequence>MDHHNETTSDALVIGGGPAGLQAALTLARVHRHVVLVDDNRPRNAAASRMYNFITHDGTPPSVFREHGRRDLAAYDTVTLLDDSVREVRRTGDGFVAHTESGQELRARRVVLATGVRDELPEIDGLEELWGTLVHHCPFCHGHELAGGRVGLLASPSAAHLTGIIGPFASEVVVLEDVVGVKELDGRLEVRLGDGSTTELDGLFVATNLHPAAPHAEQLGLTTLESGAVEVDLLGRTSDPQVFAAGDLAHHRDLPMPSGSVLAAAAAGQVAGSACLSSLLAD</sequence>
<comment type="catalytic activity">
    <reaction evidence="3">
        <text>[thioredoxin]-dithiol + NADP(+) = [thioredoxin]-disulfide + NADPH + H(+)</text>
        <dbReference type="Rhea" id="RHEA:20345"/>
        <dbReference type="Rhea" id="RHEA-COMP:10698"/>
        <dbReference type="Rhea" id="RHEA-COMP:10700"/>
        <dbReference type="ChEBI" id="CHEBI:15378"/>
        <dbReference type="ChEBI" id="CHEBI:29950"/>
        <dbReference type="ChEBI" id="CHEBI:50058"/>
        <dbReference type="ChEBI" id="CHEBI:57783"/>
        <dbReference type="ChEBI" id="CHEBI:58349"/>
        <dbReference type="EC" id="1.8.1.9"/>
    </reaction>
</comment>
<keyword evidence="6" id="KW-1185">Reference proteome</keyword>
<dbReference type="PANTHER" id="PTHR48105">
    <property type="entry name" value="THIOREDOXIN REDUCTASE 1-RELATED-RELATED"/>
    <property type="match status" value="1"/>
</dbReference>